<dbReference type="InterPro" id="IPR020806">
    <property type="entry name" value="PKS_PP-bd"/>
</dbReference>
<name>A0ABW6Y310_9ACTN</name>
<dbReference type="PANTHER" id="PTHR45527">
    <property type="entry name" value="NONRIBOSOMAL PEPTIDE SYNTHETASE"/>
    <property type="match status" value="1"/>
</dbReference>
<evidence type="ECO:0000313" key="6">
    <source>
        <dbReference type="Proteomes" id="UP001602370"/>
    </source>
</evidence>
<dbReference type="EMBL" id="JBIBDZ010000018">
    <property type="protein sequence ID" value="MFF5924145.1"/>
    <property type="molecule type" value="Genomic_DNA"/>
</dbReference>
<dbReference type="InterPro" id="IPR029058">
    <property type="entry name" value="AB_hydrolase_fold"/>
</dbReference>
<dbReference type="RefSeq" id="WP_388311933.1">
    <property type="nucleotide sequence ID" value="NZ_JBIBDZ010000018.1"/>
</dbReference>
<evidence type="ECO:0000256" key="1">
    <source>
        <dbReference type="ARBA" id="ARBA00022450"/>
    </source>
</evidence>
<dbReference type="SMART" id="SM00824">
    <property type="entry name" value="PKS_TE"/>
    <property type="match status" value="1"/>
</dbReference>
<keyword evidence="5" id="KW-0378">Hydrolase</keyword>
<dbReference type="SMART" id="SM00823">
    <property type="entry name" value="PKS_PP"/>
    <property type="match status" value="1"/>
</dbReference>
<proteinExistence type="predicted"/>
<dbReference type="Pfam" id="PF00975">
    <property type="entry name" value="Thioesterase"/>
    <property type="match status" value="1"/>
</dbReference>
<dbReference type="PANTHER" id="PTHR45527:SF1">
    <property type="entry name" value="FATTY ACID SYNTHASE"/>
    <property type="match status" value="1"/>
</dbReference>
<protein>
    <submittedName>
        <fullName evidence="5">Alpha/beta fold hydrolase</fullName>
    </submittedName>
</protein>
<reference evidence="5 6" key="1">
    <citation type="submission" date="2024-10" db="EMBL/GenBank/DDBJ databases">
        <title>The Natural Products Discovery Center: Release of the First 8490 Sequenced Strains for Exploring Actinobacteria Biosynthetic Diversity.</title>
        <authorList>
            <person name="Kalkreuter E."/>
            <person name="Kautsar S.A."/>
            <person name="Yang D."/>
            <person name="Bader C.D."/>
            <person name="Teijaro C.N."/>
            <person name="Fluegel L."/>
            <person name="Davis C.M."/>
            <person name="Simpson J.R."/>
            <person name="Lauterbach L."/>
            <person name="Steele A.D."/>
            <person name="Gui C."/>
            <person name="Meng S."/>
            <person name="Li G."/>
            <person name="Viehrig K."/>
            <person name="Ye F."/>
            <person name="Su P."/>
            <person name="Kiefer A.F."/>
            <person name="Nichols A."/>
            <person name="Cepeda A.J."/>
            <person name="Yan W."/>
            <person name="Fan B."/>
            <person name="Jiang Y."/>
            <person name="Adhikari A."/>
            <person name="Zheng C.-J."/>
            <person name="Schuster L."/>
            <person name="Cowan T.M."/>
            <person name="Smanski M.J."/>
            <person name="Chevrette M.G."/>
            <person name="De Carvalho L.P.S."/>
            <person name="Shen B."/>
        </authorList>
    </citation>
    <scope>NUCLEOTIDE SEQUENCE [LARGE SCALE GENOMIC DNA]</scope>
    <source>
        <strain evidence="5 6">NPDC012605</strain>
    </source>
</reference>
<dbReference type="InterPro" id="IPR001031">
    <property type="entry name" value="Thioesterase"/>
</dbReference>
<feature type="region of interest" description="Disordered" evidence="3">
    <location>
        <begin position="22"/>
        <end position="41"/>
    </location>
</feature>
<dbReference type="Pfam" id="PF00550">
    <property type="entry name" value="PP-binding"/>
    <property type="match status" value="1"/>
</dbReference>
<comment type="caution">
    <text evidence="5">The sequence shown here is derived from an EMBL/GenBank/DDBJ whole genome shotgun (WGS) entry which is preliminary data.</text>
</comment>
<evidence type="ECO:0000259" key="4">
    <source>
        <dbReference type="PROSITE" id="PS50075"/>
    </source>
</evidence>
<dbReference type="PROSITE" id="PS50075">
    <property type="entry name" value="CARRIER"/>
    <property type="match status" value="1"/>
</dbReference>
<dbReference type="SUPFAM" id="SSF56801">
    <property type="entry name" value="Acetyl-CoA synthetase-like"/>
    <property type="match status" value="1"/>
</dbReference>
<dbReference type="GO" id="GO:0016787">
    <property type="term" value="F:hydrolase activity"/>
    <property type="evidence" value="ECO:0007669"/>
    <property type="project" value="UniProtKB-KW"/>
</dbReference>
<keyword evidence="2" id="KW-0597">Phosphoprotein</keyword>
<dbReference type="InterPro" id="IPR036736">
    <property type="entry name" value="ACP-like_sf"/>
</dbReference>
<organism evidence="5 6">
    <name type="scientific">Streptomyces flavochromogenes</name>
    <dbReference type="NCBI Taxonomy" id="68199"/>
    <lineage>
        <taxon>Bacteria</taxon>
        <taxon>Bacillati</taxon>
        <taxon>Actinomycetota</taxon>
        <taxon>Actinomycetes</taxon>
        <taxon>Kitasatosporales</taxon>
        <taxon>Streptomycetaceae</taxon>
        <taxon>Streptomyces</taxon>
    </lineage>
</organism>
<dbReference type="InterPro" id="IPR009081">
    <property type="entry name" value="PP-bd_ACP"/>
</dbReference>
<accession>A0ABW6Y310</accession>
<dbReference type="InterPro" id="IPR020802">
    <property type="entry name" value="TesA-like"/>
</dbReference>
<dbReference type="InterPro" id="IPR045851">
    <property type="entry name" value="AMP-bd_C_sf"/>
</dbReference>
<keyword evidence="6" id="KW-1185">Reference proteome</keyword>
<feature type="non-terminal residue" evidence="5">
    <location>
        <position position="1"/>
    </location>
</feature>
<evidence type="ECO:0000256" key="2">
    <source>
        <dbReference type="ARBA" id="ARBA00022553"/>
    </source>
</evidence>
<evidence type="ECO:0000256" key="3">
    <source>
        <dbReference type="SAM" id="MobiDB-lite"/>
    </source>
</evidence>
<evidence type="ECO:0000313" key="5">
    <source>
        <dbReference type="EMBL" id="MFF5924145.1"/>
    </source>
</evidence>
<keyword evidence="1" id="KW-0596">Phosphopantetheine</keyword>
<dbReference type="Gene3D" id="3.30.300.30">
    <property type="match status" value="1"/>
</dbReference>
<dbReference type="SUPFAM" id="SSF47336">
    <property type="entry name" value="ACP-like"/>
    <property type="match status" value="1"/>
</dbReference>
<dbReference type="Gene3D" id="3.40.50.1820">
    <property type="entry name" value="alpha/beta hydrolase"/>
    <property type="match status" value="1"/>
</dbReference>
<gene>
    <name evidence="5" type="ORF">ACFY8C_38345</name>
</gene>
<dbReference type="SUPFAM" id="SSF53474">
    <property type="entry name" value="alpha/beta-Hydrolases"/>
    <property type="match status" value="1"/>
</dbReference>
<feature type="domain" description="Carrier" evidence="4">
    <location>
        <begin position="39"/>
        <end position="114"/>
    </location>
</feature>
<sequence length="388" mass="41437">LVPSAFVVLDALPRTVNGKLDRRALPAPDDTAASEGGRAPRNPAEEILCGLFADNLGLESVGIDDNFFHRGGHSLRATRLISRIRAVWDTRITISDLFRSPTPALLAEQIAAGSGDDPLRTVLPIRAVTETNSGEPPLFCVHAVSGMSWGYAGLLPHLDQDRPVVALQARRLGGPHDAPSSIEEMADDYLAEIRRIQPHGPYHLLGWSFGGLVAHAVAAGLEAAGEDVALLALLDSYPLPDGFRAPEIDGRHVLTALLGSAGETVEVRCADTTPDIGELADALRRSDPVLGALEHAQAAAVVAATLDNLRMRYRYVPDVRFGGDAVFFDATGTPAPSSGAEAWAPYVTGRVEEFAVDCEHARMTEAEPLRAIGRVLAARLRPARTTRI</sequence>
<dbReference type="Proteomes" id="UP001602370">
    <property type="component" value="Unassembled WGS sequence"/>
</dbReference>